<protein>
    <submittedName>
        <fullName evidence="6">Arylsulfatase</fullName>
        <ecNumber evidence="6">3.1.6.1</ecNumber>
    </submittedName>
</protein>
<evidence type="ECO:0000259" key="5">
    <source>
        <dbReference type="Pfam" id="PF00884"/>
    </source>
</evidence>
<dbReference type="GO" id="GO:0046872">
    <property type="term" value="F:metal ion binding"/>
    <property type="evidence" value="ECO:0007669"/>
    <property type="project" value="UniProtKB-KW"/>
</dbReference>
<reference evidence="6 7" key="1">
    <citation type="submission" date="2019-02" db="EMBL/GenBank/DDBJ databases">
        <title>Deep-cultivation of Planctomycetes and their phenomic and genomic characterization uncovers novel biology.</title>
        <authorList>
            <person name="Wiegand S."/>
            <person name="Jogler M."/>
            <person name="Boedeker C."/>
            <person name="Pinto D."/>
            <person name="Vollmers J."/>
            <person name="Rivas-Marin E."/>
            <person name="Kohn T."/>
            <person name="Peeters S.H."/>
            <person name="Heuer A."/>
            <person name="Rast P."/>
            <person name="Oberbeckmann S."/>
            <person name="Bunk B."/>
            <person name="Jeske O."/>
            <person name="Meyerdierks A."/>
            <person name="Storesund J.E."/>
            <person name="Kallscheuer N."/>
            <person name="Luecker S."/>
            <person name="Lage O.M."/>
            <person name="Pohl T."/>
            <person name="Merkel B.J."/>
            <person name="Hornburger P."/>
            <person name="Mueller R.-W."/>
            <person name="Bruemmer F."/>
            <person name="Labrenz M."/>
            <person name="Spormann A.M."/>
            <person name="Op Den Camp H."/>
            <person name="Overmann J."/>
            <person name="Amann R."/>
            <person name="Jetten M.S.M."/>
            <person name="Mascher T."/>
            <person name="Medema M.H."/>
            <person name="Devos D.P."/>
            <person name="Kaster A.-K."/>
            <person name="Ovreas L."/>
            <person name="Rohde M."/>
            <person name="Galperin M.Y."/>
            <person name="Jogler C."/>
        </authorList>
    </citation>
    <scope>NUCLEOTIDE SEQUENCE [LARGE SCALE GENOMIC DNA]</scope>
    <source>
        <strain evidence="6 7">Pan14r</strain>
    </source>
</reference>
<proteinExistence type="inferred from homology"/>
<dbReference type="FunFam" id="3.40.720.10:FF:000047">
    <property type="entry name" value="Arylsulfatase"/>
    <property type="match status" value="1"/>
</dbReference>
<accession>A0A5C5Y155</accession>
<dbReference type="EC" id="3.1.6.1" evidence="6"/>
<dbReference type="SUPFAM" id="SSF53649">
    <property type="entry name" value="Alkaline phosphatase-like"/>
    <property type="match status" value="1"/>
</dbReference>
<dbReference type="InterPro" id="IPR024607">
    <property type="entry name" value="Sulfatase_CS"/>
</dbReference>
<evidence type="ECO:0000313" key="6">
    <source>
        <dbReference type="EMBL" id="TWT68361.1"/>
    </source>
</evidence>
<dbReference type="InterPro" id="IPR017850">
    <property type="entry name" value="Alkaline_phosphatase_core_sf"/>
</dbReference>
<name>A0A5C5Y155_9PLAN</name>
<evidence type="ECO:0000256" key="4">
    <source>
        <dbReference type="ARBA" id="ARBA00022837"/>
    </source>
</evidence>
<keyword evidence="4" id="KW-0106">Calcium</keyword>
<comment type="caution">
    <text evidence="6">The sequence shown here is derived from an EMBL/GenBank/DDBJ whole genome shotgun (WGS) entry which is preliminary data.</text>
</comment>
<dbReference type="PANTHER" id="PTHR42693:SF53">
    <property type="entry name" value="ENDO-4-O-SULFATASE"/>
    <property type="match status" value="1"/>
</dbReference>
<dbReference type="InterPro" id="IPR000917">
    <property type="entry name" value="Sulfatase_N"/>
</dbReference>
<dbReference type="PROSITE" id="PS00149">
    <property type="entry name" value="SULFATASE_2"/>
    <property type="match status" value="1"/>
</dbReference>
<evidence type="ECO:0000256" key="2">
    <source>
        <dbReference type="ARBA" id="ARBA00022723"/>
    </source>
</evidence>
<dbReference type="AlphaFoldDB" id="A0A5C5Y155"/>
<comment type="similarity">
    <text evidence="1">Belongs to the sulfatase family.</text>
</comment>
<evidence type="ECO:0000256" key="3">
    <source>
        <dbReference type="ARBA" id="ARBA00022801"/>
    </source>
</evidence>
<dbReference type="Gene3D" id="3.30.1120.10">
    <property type="match status" value="1"/>
</dbReference>
<feature type="domain" description="Sulfatase N-terminal" evidence="5">
    <location>
        <begin position="38"/>
        <end position="437"/>
    </location>
</feature>
<dbReference type="InterPro" id="IPR050738">
    <property type="entry name" value="Sulfatase"/>
</dbReference>
<dbReference type="GO" id="GO:0004065">
    <property type="term" value="F:arylsulfatase activity"/>
    <property type="evidence" value="ECO:0007669"/>
    <property type="project" value="UniProtKB-EC"/>
</dbReference>
<dbReference type="PANTHER" id="PTHR42693">
    <property type="entry name" value="ARYLSULFATASE FAMILY MEMBER"/>
    <property type="match status" value="1"/>
</dbReference>
<dbReference type="Proteomes" id="UP000317238">
    <property type="component" value="Unassembled WGS sequence"/>
</dbReference>
<evidence type="ECO:0000256" key="1">
    <source>
        <dbReference type="ARBA" id="ARBA00008779"/>
    </source>
</evidence>
<organism evidence="6 7">
    <name type="scientific">Crateriforma conspicua</name>
    <dbReference type="NCBI Taxonomy" id="2527996"/>
    <lineage>
        <taxon>Bacteria</taxon>
        <taxon>Pseudomonadati</taxon>
        <taxon>Planctomycetota</taxon>
        <taxon>Planctomycetia</taxon>
        <taxon>Planctomycetales</taxon>
        <taxon>Planctomycetaceae</taxon>
        <taxon>Crateriforma</taxon>
    </lineage>
</organism>
<keyword evidence="2" id="KW-0479">Metal-binding</keyword>
<gene>
    <name evidence="6" type="primary">atsA_12</name>
    <name evidence="6" type="ORF">Pan14r_06050</name>
</gene>
<sequence length="552" mass="62680">MKKFSTKWTVWFCGWVFPLGLLHISGMQSASAGDQPRPNIVLIMADDMGFSDIGCYGGEIQTPNIDRLAAGGIRFTQFYNTGRCCPTRSSLLTGLYPHEAGLGHMVYRDRGAGYHPYLNRQTVTIAEVLKDAGYRTMMAGKWHVGHEKGQWPTDRGFEHFYGIHIHVDSYFKVLPGCPVYHNDRLVIDATETPSNSLHPGQPWYTTDVFTDWSLKFLDDAADDERPFFLYTAYNSPHWPLEAPVENISQCEGRYDEGWDQLRREKLERMIQMGVVDADTTLPDSQCPAWADLSASDQNESAFRREIYAAQIERMDQNIGRIIEKLNQTGRLDNTLILFLSDNGCCAEGGMFGYRWNENTKGNHDQWRNQSGRSSSMGEAWSNASNTPFRLHKRWVHEGGIATPLIAHWPAGIDQPDRWCRRPGHVVDVLATCADVAGAMYPTQFNGQAIKPTPGVSLKPAFESVDDSLADSRSLFWEHESHAAVRQGKWKLVSLNATAPDAWELYDIVRDRTEQNDVASSHPKVVQRLRDQWTRWARQANVLPWPKDRVEKK</sequence>
<dbReference type="Pfam" id="PF00884">
    <property type="entry name" value="Sulfatase"/>
    <property type="match status" value="1"/>
</dbReference>
<dbReference type="Gene3D" id="3.40.720.10">
    <property type="entry name" value="Alkaline Phosphatase, subunit A"/>
    <property type="match status" value="1"/>
</dbReference>
<keyword evidence="3 6" id="KW-0378">Hydrolase</keyword>
<dbReference type="EMBL" id="SJPL01000001">
    <property type="protein sequence ID" value="TWT68361.1"/>
    <property type="molecule type" value="Genomic_DNA"/>
</dbReference>
<dbReference type="CDD" id="cd16025">
    <property type="entry name" value="PAS_like"/>
    <property type="match status" value="1"/>
</dbReference>
<keyword evidence="7" id="KW-1185">Reference proteome</keyword>
<dbReference type="RefSeq" id="WP_197203259.1">
    <property type="nucleotide sequence ID" value="NZ_SJPL01000001.1"/>
</dbReference>
<evidence type="ECO:0000313" key="7">
    <source>
        <dbReference type="Proteomes" id="UP000317238"/>
    </source>
</evidence>